<comment type="similarity">
    <text evidence="2">Belongs to the CSL4 family.</text>
</comment>
<evidence type="ECO:0000313" key="4">
    <source>
        <dbReference type="EMBL" id="WYY00295.1"/>
    </source>
</evidence>
<dbReference type="PANTHER" id="PTHR12686">
    <property type="entry name" value="3'-5' EXORIBONUCLEASE CSL4-RELATED"/>
    <property type="match status" value="1"/>
</dbReference>
<dbReference type="HAMAP" id="MF_00975">
    <property type="entry name" value="Exosome_Csl4"/>
    <property type="match status" value="1"/>
</dbReference>
<comment type="subunit">
    <text evidence="2">Component of the archaeal exosome complex. Forms a trimer of Rrp4 and/or Csl4 subunits. The trimer associates with an hexameric ring-like arrangement composed of 3 Rrp41-Rrp42 heterodimers. Interacts with DnaG.</text>
</comment>
<reference evidence="4 5" key="1">
    <citation type="submission" date="2023-09" db="EMBL/GenBank/DDBJ databases">
        <authorList>
            <person name="Golyshina O.V."/>
            <person name="Lunev E.A."/>
            <person name="Bargiela R."/>
            <person name="Gaines M.C."/>
            <person name="Daum B."/>
            <person name="Bale N.J."/>
            <person name="Koenen M."/>
            <person name="Sinninghe Damst J.S."/>
            <person name="Yakimov M."/>
            <person name="Golyshin P.N."/>
        </authorList>
    </citation>
    <scope>NUCLEOTIDE SEQUENCE [LARGE SCALE GENOMIC DNA]</scope>
    <source>
        <strain evidence="4 5">M1</strain>
    </source>
</reference>
<dbReference type="Gene3D" id="2.40.50.140">
    <property type="entry name" value="Nucleic acid-binding proteins"/>
    <property type="match status" value="1"/>
</dbReference>
<dbReference type="RefSeq" id="WP_393970636.1">
    <property type="nucleotide sequence ID" value="NZ_CP133772.1"/>
</dbReference>
<dbReference type="GeneID" id="95967595"/>
<feature type="binding site" evidence="2">
    <location>
        <position position="174"/>
    </location>
    <ligand>
        <name>Zn(2+)</name>
        <dbReference type="ChEBI" id="CHEBI:29105"/>
    </ligand>
</feature>
<dbReference type="InterPro" id="IPR003029">
    <property type="entry name" value="S1_domain"/>
</dbReference>
<keyword evidence="5" id="KW-1185">Reference proteome</keyword>
<evidence type="ECO:0000313" key="5">
    <source>
        <dbReference type="Proteomes" id="UP001451606"/>
    </source>
</evidence>
<dbReference type="KEGG" id="omr:OXIME_000860"/>
<dbReference type="GO" id="GO:0006401">
    <property type="term" value="P:RNA catabolic process"/>
    <property type="evidence" value="ECO:0007669"/>
    <property type="project" value="UniProtKB-UniRule"/>
</dbReference>
<sequence>MRTNTKKIEIATPGQELSTTEEYVPGKNTLEEDGKVIATISGTVQRDEKDLIVSVRKMKTKVVPKPGDIVYGQVVKLDQRFAIVSIGAICRKDDELIYYHGESNLRLGDSGNRRDIGRNLLRIGDLVRARVVKIFRGTPDISITGKHYGVLKTLCDRCRNPMILKNGTLYCDNCEMTDLRKIADDYGEVLTFGDGYER</sequence>
<keyword evidence="2" id="KW-0963">Cytoplasm</keyword>
<dbReference type="Pfam" id="PF14382">
    <property type="entry name" value="ECR1_N"/>
    <property type="match status" value="1"/>
</dbReference>
<dbReference type="InterPro" id="IPR039771">
    <property type="entry name" value="Csl4"/>
</dbReference>
<dbReference type="NCBIfam" id="NF034126">
    <property type="entry name" value="PRK09521.1"/>
    <property type="match status" value="1"/>
</dbReference>
<feature type="binding site" evidence="2">
    <location>
        <position position="155"/>
    </location>
    <ligand>
        <name>Zn(2+)</name>
        <dbReference type="ChEBI" id="CHEBI:29105"/>
    </ligand>
</feature>
<evidence type="ECO:0000259" key="3">
    <source>
        <dbReference type="PROSITE" id="PS50126"/>
    </source>
</evidence>
<comment type="subcellular location">
    <subcellularLocation>
        <location evidence="2">Cytoplasm</location>
    </subcellularLocation>
</comment>
<keyword evidence="2" id="KW-0862">Zinc</keyword>
<dbReference type="InterPro" id="IPR030850">
    <property type="entry name" value="Exosome_Csl4_arc"/>
</dbReference>
<dbReference type="InterPro" id="IPR025721">
    <property type="entry name" value="Exosome_cplx_N_dom"/>
</dbReference>
<dbReference type="GO" id="GO:0008270">
    <property type="term" value="F:zinc ion binding"/>
    <property type="evidence" value="ECO:0007669"/>
    <property type="project" value="UniProtKB-UniRule"/>
</dbReference>
<dbReference type="SUPFAM" id="SSF50249">
    <property type="entry name" value="Nucleic acid-binding proteins"/>
    <property type="match status" value="1"/>
</dbReference>
<feature type="binding site" evidence="2">
    <location>
        <position position="171"/>
    </location>
    <ligand>
        <name>Zn(2+)</name>
        <dbReference type="ChEBI" id="CHEBI:29105"/>
    </ligand>
</feature>
<dbReference type="GO" id="GO:0005737">
    <property type="term" value="C:cytoplasm"/>
    <property type="evidence" value="ECO:0007669"/>
    <property type="project" value="UniProtKB-SubCell"/>
</dbReference>
<organism evidence="4 5">
    <name type="scientific">Oxyplasma meridianum</name>
    <dbReference type="NCBI Taxonomy" id="3073602"/>
    <lineage>
        <taxon>Archaea</taxon>
        <taxon>Methanobacteriati</taxon>
        <taxon>Thermoplasmatota</taxon>
        <taxon>Thermoplasmata</taxon>
        <taxon>Thermoplasmatales</taxon>
        <taxon>Thermoplasmataceae</taxon>
        <taxon>Oxyplasma</taxon>
    </lineage>
</organism>
<keyword evidence="1 2" id="KW-0271">Exosome</keyword>
<dbReference type="PROSITE" id="PS50126">
    <property type="entry name" value="S1"/>
    <property type="match status" value="1"/>
</dbReference>
<keyword evidence="2" id="KW-0479">Metal-binding</keyword>
<protein>
    <recommendedName>
        <fullName evidence="2">Exosome complex component Csl4</fullName>
    </recommendedName>
</protein>
<dbReference type="Proteomes" id="UP001451606">
    <property type="component" value="Chromosome"/>
</dbReference>
<feature type="domain" description="S1 motif" evidence="3">
    <location>
        <begin position="67"/>
        <end position="146"/>
    </location>
</feature>
<dbReference type="GO" id="GO:0000178">
    <property type="term" value="C:exosome (RNase complex)"/>
    <property type="evidence" value="ECO:0007669"/>
    <property type="project" value="UniProtKB-KW"/>
</dbReference>
<evidence type="ECO:0000256" key="1">
    <source>
        <dbReference type="ARBA" id="ARBA00022835"/>
    </source>
</evidence>
<proteinExistence type="inferred from homology"/>
<gene>
    <name evidence="2" type="primary">csl4</name>
    <name evidence="4" type="ORF">OXIME_000860</name>
</gene>
<dbReference type="GO" id="GO:0006396">
    <property type="term" value="P:RNA processing"/>
    <property type="evidence" value="ECO:0007669"/>
    <property type="project" value="InterPro"/>
</dbReference>
<comment type="function">
    <text evidence="2">Non-catalytic component of the exosome, which is a complex involved in RNA degradation. Increases the RNA binding and the efficiency of RNA degradation. Helpful for the interaction of the exosome with A-poor RNAs.</text>
</comment>
<accession>A0AAX4NHU0</accession>
<feature type="binding site" evidence="2">
    <location>
        <position position="158"/>
    </location>
    <ligand>
        <name>Zn(2+)</name>
        <dbReference type="ChEBI" id="CHEBI:29105"/>
    </ligand>
</feature>
<dbReference type="Gene3D" id="2.20.70.10">
    <property type="match status" value="1"/>
</dbReference>
<dbReference type="PANTHER" id="PTHR12686:SF8">
    <property type="entry name" value="EXOSOME COMPLEX COMPONENT CSL4"/>
    <property type="match status" value="1"/>
</dbReference>
<dbReference type="SUPFAM" id="SSF110324">
    <property type="entry name" value="Ribosomal L27 protein-like"/>
    <property type="match status" value="1"/>
</dbReference>
<dbReference type="AlphaFoldDB" id="A0AAX4NHU0"/>
<dbReference type="GO" id="GO:0003676">
    <property type="term" value="F:nucleic acid binding"/>
    <property type="evidence" value="ECO:0007669"/>
    <property type="project" value="InterPro"/>
</dbReference>
<dbReference type="EMBL" id="CP133772">
    <property type="protein sequence ID" value="WYY00295.1"/>
    <property type="molecule type" value="Genomic_DNA"/>
</dbReference>
<evidence type="ECO:0000256" key="2">
    <source>
        <dbReference type="HAMAP-Rule" id="MF_00975"/>
    </source>
</evidence>
<dbReference type="Gene3D" id="2.40.50.100">
    <property type="match status" value="1"/>
</dbReference>
<dbReference type="InterPro" id="IPR012340">
    <property type="entry name" value="NA-bd_OB-fold"/>
</dbReference>
<name>A0AAX4NHU0_9ARCH</name>